<dbReference type="SUPFAM" id="SSF54593">
    <property type="entry name" value="Glyoxalase/Bleomycin resistance protein/Dihydroxybiphenyl dioxygenase"/>
    <property type="match status" value="1"/>
</dbReference>
<dbReference type="EvolutionaryTrace" id="Q0G7J9"/>
<dbReference type="PANTHER" id="PTHR36503:SF1">
    <property type="entry name" value="BLR2520 PROTEIN"/>
    <property type="match status" value="1"/>
</dbReference>
<evidence type="ECO:0000313" key="3">
    <source>
        <dbReference type="Proteomes" id="UP000004310"/>
    </source>
</evidence>
<dbReference type="RefSeq" id="WP_007066340.1">
    <property type="nucleotide sequence ID" value="NZ_DS022272.1"/>
</dbReference>
<protein>
    <recommendedName>
        <fullName evidence="1">VOC domain-containing protein</fullName>
    </recommendedName>
</protein>
<dbReference type="InterPro" id="IPR029068">
    <property type="entry name" value="Glyas_Bleomycin-R_OHBP_Dase"/>
</dbReference>
<dbReference type="InterPro" id="IPR004360">
    <property type="entry name" value="Glyas_Fos-R_dOase_dom"/>
</dbReference>
<dbReference type="Pfam" id="PF00903">
    <property type="entry name" value="Glyoxalase"/>
    <property type="match status" value="1"/>
</dbReference>
<keyword evidence="3" id="KW-1185">Reference proteome</keyword>
<dbReference type="STRING" id="217511.GCA_001463845_01748"/>
<dbReference type="Gene3D" id="3.10.180.10">
    <property type="entry name" value="2,3-Dihydroxybiphenyl 1,2-Dioxygenase, domain 1"/>
    <property type="match status" value="1"/>
</dbReference>
<reference evidence="2 3" key="2">
    <citation type="journal article" date="2010" name="J. Bacteriol.">
        <title>Genome sequence of Fulvimarina pelagi HTCC2506T, a Mn(II)-oxidizing alphaproteobacterium possessing an aerobic anoxygenic photosynthetic gene cluster and Xanthorhodopsin.</title>
        <authorList>
            <person name="Kang I."/>
            <person name="Oh H.M."/>
            <person name="Lim S.I."/>
            <person name="Ferriera S."/>
            <person name="Giovannoni S.J."/>
            <person name="Cho J.C."/>
        </authorList>
    </citation>
    <scope>NUCLEOTIDE SEQUENCE [LARGE SCALE GENOMIC DNA]</scope>
    <source>
        <strain evidence="2 3">HTCC2506</strain>
    </source>
</reference>
<dbReference type="PROSITE" id="PS51819">
    <property type="entry name" value="VOC"/>
    <property type="match status" value="1"/>
</dbReference>
<dbReference type="PANTHER" id="PTHR36503">
    <property type="entry name" value="BLR2520 PROTEIN"/>
    <property type="match status" value="1"/>
</dbReference>
<gene>
    <name evidence="2" type="ORF">FP2506_05986</name>
</gene>
<comment type="caution">
    <text evidence="2">The sequence shown here is derived from an EMBL/GenBank/DDBJ whole genome shotgun (WGS) entry which is preliminary data.</text>
</comment>
<dbReference type="PDB" id="3BQX">
    <property type="method" value="X-ray"/>
    <property type="resolution" value="1.40 A"/>
    <property type="chains" value="A=2-140"/>
</dbReference>
<evidence type="ECO:0000313" key="2">
    <source>
        <dbReference type="EMBL" id="EAU42365.1"/>
    </source>
</evidence>
<dbReference type="CDD" id="cd07251">
    <property type="entry name" value="VOC_like"/>
    <property type="match status" value="1"/>
</dbReference>
<name>Q0G7J9_9HYPH</name>
<evidence type="ECO:0007829" key="4">
    <source>
        <dbReference type="PDB" id="3BQX"/>
    </source>
</evidence>
<reference evidence="4" key="1">
    <citation type="submission" date="2007-12" db="PDB data bank">
        <title>High resolution crystal structure of a glyoxalase-related enzyme from Fulvimarina pelagi.</title>
        <authorList>
            <person name="Rao K.N."/>
            <person name="Burley S.K."/>
            <person name="Swaminathan S."/>
        </authorList>
    </citation>
    <scope>X-RAY CRYSTALLOGRAPHY (1.40 ANGSTROMS) OF 2-140</scope>
</reference>
<sequence>MQQVAVITLGIGDLEASARFYGEGFGWAPVFRNPEIIFYQMNGFVLATWLVQNLQEDVGVAVTSRPGSMALAHNVRAETEVAPLMERLVAAGGQLLRPADAPPHGGLRGYVADPDGHIWEIAFNPVWPIGADGSVTFAAK</sequence>
<proteinExistence type="evidence at protein level"/>
<accession>Q0G7J9</accession>
<keyword evidence="4" id="KW-0002">3D-structure</keyword>
<dbReference type="SMR" id="Q0G7J9"/>
<dbReference type="EMBL" id="AATP01000001">
    <property type="protein sequence ID" value="EAU42365.1"/>
    <property type="molecule type" value="Genomic_DNA"/>
</dbReference>
<organism evidence="2 3">
    <name type="scientific">Fulvimarina pelagi HTCC2506</name>
    <dbReference type="NCBI Taxonomy" id="314231"/>
    <lineage>
        <taxon>Bacteria</taxon>
        <taxon>Pseudomonadati</taxon>
        <taxon>Pseudomonadota</taxon>
        <taxon>Alphaproteobacteria</taxon>
        <taxon>Hyphomicrobiales</taxon>
        <taxon>Aurantimonadaceae</taxon>
        <taxon>Fulvimarina</taxon>
    </lineage>
</organism>
<dbReference type="PDBsum" id="3BQX"/>
<evidence type="ECO:0000259" key="1">
    <source>
        <dbReference type="PROSITE" id="PS51819"/>
    </source>
</evidence>
<dbReference type="InterPro" id="IPR037523">
    <property type="entry name" value="VOC_core"/>
</dbReference>
<dbReference type="eggNOG" id="COG0346">
    <property type="taxonomic scope" value="Bacteria"/>
</dbReference>
<dbReference type="AlphaFoldDB" id="Q0G7J9"/>
<feature type="domain" description="VOC" evidence="1">
    <location>
        <begin position="3"/>
        <end position="124"/>
    </location>
</feature>
<dbReference type="Proteomes" id="UP000004310">
    <property type="component" value="Unassembled WGS sequence"/>
</dbReference>
<dbReference type="HOGENOM" id="CLU_046006_18_0_5"/>